<dbReference type="AlphaFoldDB" id="A0A4S9KYS3"/>
<accession>A0A4S9KYS3</accession>
<sequence>MSTHYKITDAIENKKHELIVEFLIKQKNFPPIEKVGLVTISKWLKAMDTTSSDNKLFRMRGPLLGHLRAAAKTPITLEQQKAHLAKHGENTAEPVLDFPFAKGRGLSKEQEKTRRTQRRNAEKRKAAEAAEKSKLSGVGVKSPPAQDDINGALTPRYEFEYDDVLAMFSDDTKAEANDEVEFKGFSDGDDDDDAHPGQGTGPLSTGFGATRLADPEKAARKEEKRKAKAAEKERKAAEAAEEEEKRKSVKAAKKGAKASKKAEKEKQKKAAVVAAVYQVLENILNEDESFQPPSPLFNNGDGRIVEVFSDEEPASSDPLPTIKSLASTLPTSSVKSSSLLSLPAMKESKKREASDALNDEAEETEKSNKKAKVSKKEKAKK</sequence>
<evidence type="ECO:0000313" key="2">
    <source>
        <dbReference type="EMBL" id="THY21766.1"/>
    </source>
</evidence>
<feature type="compositionally biased region" description="Basic residues" evidence="1">
    <location>
        <begin position="369"/>
        <end position="381"/>
    </location>
</feature>
<dbReference type="Proteomes" id="UP000306584">
    <property type="component" value="Unassembled WGS sequence"/>
</dbReference>
<feature type="region of interest" description="Disordered" evidence="1">
    <location>
        <begin position="286"/>
        <end position="381"/>
    </location>
</feature>
<proteinExistence type="predicted"/>
<feature type="region of interest" description="Disordered" evidence="1">
    <location>
        <begin position="182"/>
        <end position="269"/>
    </location>
</feature>
<feature type="compositionally biased region" description="Basic and acidic residues" evidence="1">
    <location>
        <begin position="106"/>
        <end position="134"/>
    </location>
</feature>
<reference evidence="2 3" key="1">
    <citation type="submission" date="2018-10" db="EMBL/GenBank/DDBJ databases">
        <title>Fifty Aureobasidium pullulans genomes reveal a recombining polyextremotolerant generalist.</title>
        <authorList>
            <person name="Gostincar C."/>
            <person name="Turk M."/>
            <person name="Zajc J."/>
            <person name="Gunde-Cimerman N."/>
        </authorList>
    </citation>
    <scope>NUCLEOTIDE SEQUENCE [LARGE SCALE GENOMIC DNA]</scope>
    <source>
        <strain evidence="2 3">EXF-6604</strain>
    </source>
</reference>
<protein>
    <submittedName>
        <fullName evidence="2">Uncharacterized protein</fullName>
    </submittedName>
</protein>
<dbReference type="EMBL" id="QZBD01000273">
    <property type="protein sequence ID" value="THY21766.1"/>
    <property type="molecule type" value="Genomic_DNA"/>
</dbReference>
<feature type="compositionally biased region" description="Basic and acidic residues" evidence="1">
    <location>
        <begin position="213"/>
        <end position="246"/>
    </location>
</feature>
<comment type="caution">
    <text evidence="2">The sequence shown here is derived from an EMBL/GenBank/DDBJ whole genome shotgun (WGS) entry which is preliminary data.</text>
</comment>
<organism evidence="2 3">
    <name type="scientific">Aureobasidium pullulans</name>
    <name type="common">Black yeast</name>
    <name type="synonym">Pullularia pullulans</name>
    <dbReference type="NCBI Taxonomy" id="5580"/>
    <lineage>
        <taxon>Eukaryota</taxon>
        <taxon>Fungi</taxon>
        <taxon>Dikarya</taxon>
        <taxon>Ascomycota</taxon>
        <taxon>Pezizomycotina</taxon>
        <taxon>Dothideomycetes</taxon>
        <taxon>Dothideomycetidae</taxon>
        <taxon>Dothideales</taxon>
        <taxon>Saccotheciaceae</taxon>
        <taxon>Aureobasidium</taxon>
    </lineage>
</organism>
<name>A0A4S9KYS3_AURPU</name>
<feature type="region of interest" description="Disordered" evidence="1">
    <location>
        <begin position="88"/>
        <end position="151"/>
    </location>
</feature>
<feature type="compositionally biased region" description="Low complexity" evidence="1">
    <location>
        <begin position="327"/>
        <end position="343"/>
    </location>
</feature>
<evidence type="ECO:0000256" key="1">
    <source>
        <dbReference type="SAM" id="MobiDB-lite"/>
    </source>
</evidence>
<evidence type="ECO:0000313" key="3">
    <source>
        <dbReference type="Proteomes" id="UP000306584"/>
    </source>
</evidence>
<gene>
    <name evidence="2" type="ORF">D6D01_06436</name>
</gene>
<feature type="compositionally biased region" description="Basic residues" evidence="1">
    <location>
        <begin position="247"/>
        <end position="259"/>
    </location>
</feature>